<name>A0ABV0X282_9TELE</name>
<feature type="signal peptide" evidence="1">
    <location>
        <begin position="1"/>
        <end position="20"/>
    </location>
</feature>
<gene>
    <name evidence="2" type="ORF">XENORESO_003062</name>
</gene>
<protein>
    <recommendedName>
        <fullName evidence="4">Secreted protein</fullName>
    </recommendedName>
</protein>
<reference evidence="2 3" key="1">
    <citation type="submission" date="2021-06" db="EMBL/GenBank/DDBJ databases">
        <authorList>
            <person name="Palmer J.M."/>
        </authorList>
    </citation>
    <scope>NUCLEOTIDE SEQUENCE [LARGE SCALE GENOMIC DNA]</scope>
    <source>
        <strain evidence="2 3">XR_2019</strain>
        <tissue evidence="2">Muscle</tissue>
    </source>
</reference>
<evidence type="ECO:0000313" key="3">
    <source>
        <dbReference type="Proteomes" id="UP001444071"/>
    </source>
</evidence>
<keyword evidence="3" id="KW-1185">Reference proteome</keyword>
<feature type="chain" id="PRO_5046160483" description="Secreted protein" evidence="1">
    <location>
        <begin position="21"/>
        <end position="99"/>
    </location>
</feature>
<proteinExistence type="predicted"/>
<comment type="caution">
    <text evidence="2">The sequence shown here is derived from an EMBL/GenBank/DDBJ whole genome shotgun (WGS) entry which is preliminary data.</text>
</comment>
<organism evidence="2 3">
    <name type="scientific">Xenotaenia resolanae</name>
    <dbReference type="NCBI Taxonomy" id="208358"/>
    <lineage>
        <taxon>Eukaryota</taxon>
        <taxon>Metazoa</taxon>
        <taxon>Chordata</taxon>
        <taxon>Craniata</taxon>
        <taxon>Vertebrata</taxon>
        <taxon>Euteleostomi</taxon>
        <taxon>Actinopterygii</taxon>
        <taxon>Neopterygii</taxon>
        <taxon>Teleostei</taxon>
        <taxon>Neoteleostei</taxon>
        <taxon>Acanthomorphata</taxon>
        <taxon>Ovalentaria</taxon>
        <taxon>Atherinomorphae</taxon>
        <taxon>Cyprinodontiformes</taxon>
        <taxon>Goodeidae</taxon>
        <taxon>Xenotaenia</taxon>
    </lineage>
</organism>
<keyword evidence="1" id="KW-0732">Signal</keyword>
<dbReference type="Proteomes" id="UP001444071">
    <property type="component" value="Unassembled WGS sequence"/>
</dbReference>
<evidence type="ECO:0000256" key="1">
    <source>
        <dbReference type="SAM" id="SignalP"/>
    </source>
</evidence>
<accession>A0ABV0X282</accession>
<sequence length="99" mass="11473">MRIRILVHLVLHTAMPPWYSLEAGPQNQHCNVFFLFFITKNLENSSGEVLFPNSVGCFLVISWEDLSHSIFFKLFRFLNRRKWSCLLVLHSGASCGVQM</sequence>
<evidence type="ECO:0008006" key="4">
    <source>
        <dbReference type="Google" id="ProtNLM"/>
    </source>
</evidence>
<evidence type="ECO:0000313" key="2">
    <source>
        <dbReference type="EMBL" id="MEQ2275414.1"/>
    </source>
</evidence>
<dbReference type="EMBL" id="JAHRIM010081593">
    <property type="protein sequence ID" value="MEQ2275414.1"/>
    <property type="molecule type" value="Genomic_DNA"/>
</dbReference>